<proteinExistence type="inferred from homology"/>
<dbReference type="PANTHER" id="PTHR19338:SF75">
    <property type="entry name" value="OS08G0170100 PROTEIN"/>
    <property type="match status" value="1"/>
</dbReference>
<keyword evidence="3" id="KW-0677">Repeat</keyword>
<reference evidence="7" key="1">
    <citation type="journal article" date="2018" name="DNA Res.">
        <title>Multiple hybrid de novo genome assembly of finger millet, an orphan allotetraploid crop.</title>
        <authorList>
            <person name="Hatakeyama M."/>
            <person name="Aluri S."/>
            <person name="Balachadran M.T."/>
            <person name="Sivarajan S.R."/>
            <person name="Patrignani A."/>
            <person name="Gruter S."/>
            <person name="Poveda L."/>
            <person name="Shimizu-Inatsugi R."/>
            <person name="Baeten J."/>
            <person name="Francoijs K.J."/>
            <person name="Nataraja K.N."/>
            <person name="Reddy Y.A.N."/>
            <person name="Phadnis S."/>
            <person name="Ravikumar R.L."/>
            <person name="Schlapbach R."/>
            <person name="Sreeman S.M."/>
            <person name="Shimizu K.K."/>
        </authorList>
    </citation>
    <scope>NUCLEOTIDE SEQUENCE</scope>
</reference>
<keyword evidence="4" id="KW-0547">Nucleotide-binding</keyword>
<evidence type="ECO:0000313" key="7">
    <source>
        <dbReference type="EMBL" id="GJN32048.1"/>
    </source>
</evidence>
<dbReference type="GO" id="GO:0006952">
    <property type="term" value="P:defense response"/>
    <property type="evidence" value="ECO:0007669"/>
    <property type="project" value="UniProtKB-KW"/>
</dbReference>
<evidence type="ECO:0000256" key="4">
    <source>
        <dbReference type="ARBA" id="ARBA00022741"/>
    </source>
</evidence>
<sequence length="108" mass="12489">MHAALCKVAEVPSDQLDEKVKLWVRDIRELSYNIENILDTFLVRVQGPEACDSNRYKRAAKKIASRSIQADIKLLSSNEHNFWEVNKKPKVFSYPWYCSNLFVSEAIA</sequence>
<dbReference type="Gene3D" id="1.20.5.4130">
    <property type="match status" value="1"/>
</dbReference>
<evidence type="ECO:0000256" key="3">
    <source>
        <dbReference type="ARBA" id="ARBA00022737"/>
    </source>
</evidence>
<evidence type="ECO:0000256" key="5">
    <source>
        <dbReference type="ARBA" id="ARBA00022821"/>
    </source>
</evidence>
<dbReference type="Pfam" id="PF18052">
    <property type="entry name" value="Rx_N"/>
    <property type="match status" value="1"/>
</dbReference>
<evidence type="ECO:0000259" key="6">
    <source>
        <dbReference type="Pfam" id="PF18052"/>
    </source>
</evidence>
<reference evidence="7" key="2">
    <citation type="submission" date="2021-12" db="EMBL/GenBank/DDBJ databases">
        <title>Resequencing data analysis of finger millet.</title>
        <authorList>
            <person name="Hatakeyama M."/>
            <person name="Aluri S."/>
            <person name="Balachadran M.T."/>
            <person name="Sivarajan S.R."/>
            <person name="Poveda L."/>
            <person name="Shimizu-Inatsugi R."/>
            <person name="Schlapbach R."/>
            <person name="Sreeman S.M."/>
            <person name="Shimizu K.K."/>
        </authorList>
    </citation>
    <scope>NUCLEOTIDE SEQUENCE</scope>
</reference>
<protein>
    <recommendedName>
        <fullName evidence="6">Disease resistance N-terminal domain-containing protein</fullName>
    </recommendedName>
</protein>
<feature type="domain" description="Disease resistance N-terminal" evidence="6">
    <location>
        <begin position="1"/>
        <end position="53"/>
    </location>
</feature>
<keyword evidence="5" id="KW-0611">Plant defense</keyword>
<organism evidence="7 8">
    <name type="scientific">Eleusine coracana subsp. coracana</name>
    <dbReference type="NCBI Taxonomy" id="191504"/>
    <lineage>
        <taxon>Eukaryota</taxon>
        <taxon>Viridiplantae</taxon>
        <taxon>Streptophyta</taxon>
        <taxon>Embryophyta</taxon>
        <taxon>Tracheophyta</taxon>
        <taxon>Spermatophyta</taxon>
        <taxon>Magnoliopsida</taxon>
        <taxon>Liliopsida</taxon>
        <taxon>Poales</taxon>
        <taxon>Poaceae</taxon>
        <taxon>PACMAD clade</taxon>
        <taxon>Chloridoideae</taxon>
        <taxon>Cynodonteae</taxon>
        <taxon>Eleusininae</taxon>
        <taxon>Eleusine</taxon>
    </lineage>
</organism>
<evidence type="ECO:0000256" key="1">
    <source>
        <dbReference type="ARBA" id="ARBA00008894"/>
    </source>
</evidence>
<keyword evidence="8" id="KW-1185">Reference proteome</keyword>
<dbReference type="PANTHER" id="PTHR19338">
    <property type="entry name" value="TRANSLOCASE OF INNER MITOCHONDRIAL MEMBRANE 13 HOMOLOG"/>
    <property type="match status" value="1"/>
</dbReference>
<evidence type="ECO:0000313" key="8">
    <source>
        <dbReference type="Proteomes" id="UP001054889"/>
    </source>
</evidence>
<comment type="caution">
    <text evidence="7">The sequence shown here is derived from an EMBL/GenBank/DDBJ whole genome shotgun (WGS) entry which is preliminary data.</text>
</comment>
<dbReference type="GO" id="GO:0000166">
    <property type="term" value="F:nucleotide binding"/>
    <property type="evidence" value="ECO:0007669"/>
    <property type="project" value="UniProtKB-KW"/>
</dbReference>
<keyword evidence="2" id="KW-0433">Leucine-rich repeat</keyword>
<accession>A0AAV5FBK3</accession>
<dbReference type="AlphaFoldDB" id="A0AAV5FBK3"/>
<dbReference type="EMBL" id="BQKI01000083">
    <property type="protein sequence ID" value="GJN32048.1"/>
    <property type="molecule type" value="Genomic_DNA"/>
</dbReference>
<evidence type="ECO:0000256" key="2">
    <source>
        <dbReference type="ARBA" id="ARBA00022614"/>
    </source>
</evidence>
<dbReference type="InterPro" id="IPR041118">
    <property type="entry name" value="Rx_N"/>
</dbReference>
<dbReference type="Proteomes" id="UP001054889">
    <property type="component" value="Unassembled WGS sequence"/>
</dbReference>
<gene>
    <name evidence="7" type="primary">gb20519</name>
    <name evidence="7" type="ORF">PR202_gb20519</name>
</gene>
<comment type="similarity">
    <text evidence="1">Belongs to the disease resistance NB-LRR family.</text>
</comment>
<name>A0AAV5FBK3_ELECO</name>